<feature type="signal peptide" evidence="6">
    <location>
        <begin position="1"/>
        <end position="23"/>
    </location>
</feature>
<dbReference type="InterPro" id="IPR010264">
    <property type="entry name" value="Self-incomp_S1"/>
</dbReference>
<organism evidence="7 8">
    <name type="scientific">Arabidopsis suecica</name>
    <name type="common">Swedish thale-cress</name>
    <name type="synonym">Cardaminopsis suecica</name>
    <dbReference type="NCBI Taxonomy" id="45249"/>
    <lineage>
        <taxon>Eukaryota</taxon>
        <taxon>Viridiplantae</taxon>
        <taxon>Streptophyta</taxon>
        <taxon>Embryophyta</taxon>
        <taxon>Tracheophyta</taxon>
        <taxon>Spermatophyta</taxon>
        <taxon>Magnoliopsida</taxon>
        <taxon>eudicotyledons</taxon>
        <taxon>Gunneridae</taxon>
        <taxon>Pentapetalae</taxon>
        <taxon>rosids</taxon>
        <taxon>malvids</taxon>
        <taxon>Brassicales</taxon>
        <taxon>Brassicaceae</taxon>
        <taxon>Camelineae</taxon>
        <taxon>Arabidopsis</taxon>
    </lineage>
</organism>
<dbReference type="GO" id="GO:0060320">
    <property type="term" value="P:rejection of self pollen"/>
    <property type="evidence" value="ECO:0007669"/>
    <property type="project" value="UniProtKB-KW"/>
</dbReference>
<dbReference type="GO" id="GO:0005576">
    <property type="term" value="C:extracellular region"/>
    <property type="evidence" value="ECO:0007669"/>
    <property type="project" value="UniProtKB-SubCell"/>
</dbReference>
<evidence type="ECO:0000256" key="3">
    <source>
        <dbReference type="ARBA" id="ARBA00022471"/>
    </source>
</evidence>
<comment type="subcellular location">
    <subcellularLocation>
        <location evidence="1 6">Secreted</location>
    </subcellularLocation>
</comment>
<evidence type="ECO:0000256" key="4">
    <source>
        <dbReference type="ARBA" id="ARBA00022525"/>
    </source>
</evidence>
<comment type="caution">
    <text evidence="7">The sequence shown here is derived from an EMBL/GenBank/DDBJ whole genome shotgun (WGS) entry which is preliminary data.</text>
</comment>
<accession>A0A8T2BTF8</accession>
<dbReference type="Pfam" id="PF05938">
    <property type="entry name" value="Self-incomp_S1"/>
    <property type="match status" value="1"/>
</dbReference>
<dbReference type="OrthoDB" id="1077554at2759"/>
<dbReference type="AlphaFoldDB" id="A0A8T2BTF8"/>
<comment type="similarity">
    <text evidence="2 6">Belongs to the plant self-incompatibility (S1) protein family.</text>
</comment>
<keyword evidence="5 6" id="KW-0732">Signal</keyword>
<evidence type="ECO:0000313" key="8">
    <source>
        <dbReference type="Proteomes" id="UP000694251"/>
    </source>
</evidence>
<dbReference type="PANTHER" id="PTHR31232">
    <property type="match status" value="1"/>
</dbReference>
<evidence type="ECO:0000256" key="5">
    <source>
        <dbReference type="ARBA" id="ARBA00022729"/>
    </source>
</evidence>
<proteinExistence type="inferred from homology"/>
<evidence type="ECO:0000256" key="6">
    <source>
        <dbReference type="RuleBase" id="RU367044"/>
    </source>
</evidence>
<sequence length="133" mass="15810">MNQFIVFMLVILMYFCMNEGAQGNILRLKNELNPGSILKVNCTSKSDITGVHDVTFNSYAEWSFGEHETSRTIWRCLLRQGPKMEFHHILWRAYRGARFTRNNQIRLWIAKVDGIYLEKNNGPRKRMYDWYKA</sequence>
<dbReference type="Proteomes" id="UP000694251">
    <property type="component" value="Chromosome 7"/>
</dbReference>
<keyword evidence="3 6" id="KW-0713">Self-incompatibility</keyword>
<keyword evidence="4 6" id="KW-0964">Secreted</keyword>
<protein>
    <recommendedName>
        <fullName evidence="6">S-protein homolog</fullName>
    </recommendedName>
</protein>
<dbReference type="EMBL" id="JAEFBJ010000007">
    <property type="protein sequence ID" value="KAG7589610.1"/>
    <property type="molecule type" value="Genomic_DNA"/>
</dbReference>
<keyword evidence="8" id="KW-1185">Reference proteome</keyword>
<name>A0A8T2BTF8_ARASU</name>
<feature type="chain" id="PRO_5035964769" description="S-protein homolog" evidence="6">
    <location>
        <begin position="24"/>
        <end position="133"/>
    </location>
</feature>
<dbReference type="PANTHER" id="PTHR31232:SF51">
    <property type="entry name" value="PLANT SELF-INCOMPATIBILITY PROTEIN S1 FAMILY PROTEIN"/>
    <property type="match status" value="1"/>
</dbReference>
<evidence type="ECO:0000313" key="7">
    <source>
        <dbReference type="EMBL" id="KAG7589610.1"/>
    </source>
</evidence>
<reference evidence="7 8" key="1">
    <citation type="submission" date="2020-12" db="EMBL/GenBank/DDBJ databases">
        <title>Concerted genomic and epigenomic changes stabilize Arabidopsis allopolyploids.</title>
        <authorList>
            <person name="Chen Z."/>
        </authorList>
    </citation>
    <scope>NUCLEOTIDE SEQUENCE [LARGE SCALE GENOMIC DNA]</scope>
    <source>
        <strain evidence="7">As9502</strain>
        <tissue evidence="7">Leaf</tissue>
    </source>
</reference>
<gene>
    <name evidence="7" type="ORF">ISN44_As07g018670</name>
</gene>
<evidence type="ECO:0000256" key="2">
    <source>
        <dbReference type="ARBA" id="ARBA00005581"/>
    </source>
</evidence>
<evidence type="ECO:0000256" key="1">
    <source>
        <dbReference type="ARBA" id="ARBA00004613"/>
    </source>
</evidence>